<dbReference type="EMBL" id="NBXB01000011">
    <property type="protein sequence ID" value="RFA16573.1"/>
    <property type="molecule type" value="Genomic_DNA"/>
</dbReference>
<protein>
    <submittedName>
        <fullName evidence="3">Excisionase</fullName>
    </submittedName>
</protein>
<dbReference type="InterPro" id="IPR041657">
    <property type="entry name" value="HTH_17"/>
</dbReference>
<dbReference type="InterPro" id="IPR010093">
    <property type="entry name" value="SinI_DNA-bd"/>
</dbReference>
<evidence type="ECO:0000313" key="3">
    <source>
        <dbReference type="EMBL" id="RFA16573.1"/>
    </source>
</evidence>
<dbReference type="RefSeq" id="WP_116410438.1">
    <property type="nucleotide sequence ID" value="NZ_NBXB01000011.1"/>
</dbReference>
<dbReference type="OrthoDB" id="9806039at2"/>
<dbReference type="Pfam" id="PF12728">
    <property type="entry name" value="HTH_17"/>
    <property type="match status" value="1"/>
</dbReference>
<name>A0A3E0W4V6_9MICO</name>
<organism evidence="3 4">
    <name type="scientific">Subtercola boreus</name>
    <dbReference type="NCBI Taxonomy" id="120213"/>
    <lineage>
        <taxon>Bacteria</taxon>
        <taxon>Bacillati</taxon>
        <taxon>Actinomycetota</taxon>
        <taxon>Actinomycetes</taxon>
        <taxon>Micrococcales</taxon>
        <taxon>Microbacteriaceae</taxon>
        <taxon>Subtercola</taxon>
    </lineage>
</organism>
<evidence type="ECO:0000256" key="1">
    <source>
        <dbReference type="SAM" id="MobiDB-lite"/>
    </source>
</evidence>
<dbReference type="Proteomes" id="UP000256541">
    <property type="component" value="Unassembled WGS sequence"/>
</dbReference>
<dbReference type="AlphaFoldDB" id="A0A3E0W4V6"/>
<proteinExistence type="predicted"/>
<evidence type="ECO:0000313" key="4">
    <source>
        <dbReference type="Proteomes" id="UP000256541"/>
    </source>
</evidence>
<dbReference type="NCBIfam" id="TIGR01764">
    <property type="entry name" value="excise"/>
    <property type="match status" value="1"/>
</dbReference>
<dbReference type="InterPro" id="IPR009061">
    <property type="entry name" value="DNA-bd_dom_put_sf"/>
</dbReference>
<sequence>MSITHLTITPEDVRTSTSESGLRPAWLEEVAAYVQQAAADGATVTLTSKQRMLTPEQVADAMGVSRSTISRKIKAGEIQAVKVGNRNRVPYEEFERFWGKTMGAMGSAPTAAVLASPHSS</sequence>
<feature type="domain" description="Helix-turn-helix" evidence="2">
    <location>
        <begin position="52"/>
        <end position="98"/>
    </location>
</feature>
<dbReference type="GO" id="GO:0003677">
    <property type="term" value="F:DNA binding"/>
    <property type="evidence" value="ECO:0007669"/>
    <property type="project" value="InterPro"/>
</dbReference>
<feature type="region of interest" description="Disordered" evidence="1">
    <location>
        <begin position="1"/>
        <end position="20"/>
    </location>
</feature>
<dbReference type="SUPFAM" id="SSF46955">
    <property type="entry name" value="Putative DNA-binding domain"/>
    <property type="match status" value="1"/>
</dbReference>
<evidence type="ECO:0000259" key="2">
    <source>
        <dbReference type="Pfam" id="PF12728"/>
    </source>
</evidence>
<comment type="caution">
    <text evidence="3">The sequence shown here is derived from an EMBL/GenBank/DDBJ whole genome shotgun (WGS) entry which is preliminary data.</text>
</comment>
<reference evidence="3 4" key="1">
    <citation type="submission" date="2017-04" db="EMBL/GenBank/DDBJ databases">
        <title>Comparative genome analysis of Subtercola boreus.</title>
        <authorList>
            <person name="Cho Y.-J."/>
            <person name="Cho A."/>
            <person name="Kim O.-S."/>
            <person name="Lee J.-I."/>
        </authorList>
    </citation>
    <scope>NUCLEOTIDE SEQUENCE [LARGE SCALE GENOMIC DNA]</scope>
    <source>
        <strain evidence="3 4">P27479</strain>
    </source>
</reference>
<accession>A0A3E0W4V6</accession>
<gene>
    <name evidence="3" type="ORF">B7R22_03635</name>
</gene>